<keyword evidence="4" id="KW-1185">Reference proteome</keyword>
<comment type="caution">
    <text evidence="3">The sequence shown here is derived from an EMBL/GenBank/DDBJ whole genome shotgun (WGS) entry which is preliminary data.</text>
</comment>
<evidence type="ECO:0000256" key="1">
    <source>
        <dbReference type="SAM" id="MobiDB-lite"/>
    </source>
</evidence>
<reference evidence="3 4" key="1">
    <citation type="submission" date="2020-07" db="EMBL/GenBank/DDBJ databases">
        <authorList>
            <person name="Feng X."/>
        </authorList>
    </citation>
    <scope>NUCLEOTIDE SEQUENCE [LARGE SCALE GENOMIC DNA]</scope>
    <source>
        <strain evidence="3 4">JCM14086</strain>
    </source>
</reference>
<evidence type="ECO:0000313" key="4">
    <source>
        <dbReference type="Proteomes" id="UP000525652"/>
    </source>
</evidence>
<dbReference type="EMBL" id="JACHVA010000127">
    <property type="protein sequence ID" value="MBC2603554.1"/>
    <property type="molecule type" value="Genomic_DNA"/>
</dbReference>
<gene>
    <name evidence="3" type="ORF">H5P30_17370</name>
</gene>
<dbReference type="Proteomes" id="UP000525652">
    <property type="component" value="Unassembled WGS sequence"/>
</dbReference>
<dbReference type="AlphaFoldDB" id="A0A7X1B0X5"/>
<name>A0A7X1B0X5_9BACT</name>
<evidence type="ECO:0000256" key="2">
    <source>
        <dbReference type="SAM" id="Phobius"/>
    </source>
</evidence>
<evidence type="ECO:0000313" key="3">
    <source>
        <dbReference type="EMBL" id="MBC2603554.1"/>
    </source>
</evidence>
<sequence length="139" mass="15907">MITFLTVLYLALGITVLFVLAPRYFRIRNIDTFGSEDSRWLLFTSLEGIVLALLTASFWPILAPLWLWTETKAKNEKLKFAQLESDRIPDESEFAKMTFDEKLEALKKEARSANSNKTAKDSRVNSPENSKNKSDDRAT</sequence>
<keyword evidence="2" id="KW-0812">Transmembrane</keyword>
<feature type="transmembrane region" description="Helical" evidence="2">
    <location>
        <begin position="6"/>
        <end position="25"/>
    </location>
</feature>
<feature type="compositionally biased region" description="Basic and acidic residues" evidence="1">
    <location>
        <begin position="130"/>
        <end position="139"/>
    </location>
</feature>
<feature type="transmembrane region" description="Helical" evidence="2">
    <location>
        <begin position="46"/>
        <end position="68"/>
    </location>
</feature>
<keyword evidence="2" id="KW-0472">Membrane</keyword>
<feature type="region of interest" description="Disordered" evidence="1">
    <location>
        <begin position="109"/>
        <end position="139"/>
    </location>
</feature>
<dbReference type="RefSeq" id="WP_185694178.1">
    <property type="nucleotide sequence ID" value="NZ_JACHVA010000127.1"/>
</dbReference>
<keyword evidence="2" id="KW-1133">Transmembrane helix</keyword>
<proteinExistence type="predicted"/>
<organism evidence="3 4">
    <name type="scientific">Puniceicoccus vermicola</name>
    <dbReference type="NCBI Taxonomy" id="388746"/>
    <lineage>
        <taxon>Bacteria</taxon>
        <taxon>Pseudomonadati</taxon>
        <taxon>Verrucomicrobiota</taxon>
        <taxon>Opitutia</taxon>
        <taxon>Puniceicoccales</taxon>
        <taxon>Puniceicoccaceae</taxon>
        <taxon>Puniceicoccus</taxon>
    </lineage>
</organism>
<protein>
    <submittedName>
        <fullName evidence="3">Uncharacterized protein</fullName>
    </submittedName>
</protein>
<accession>A0A7X1B0X5</accession>